<evidence type="ECO:0000259" key="3">
    <source>
        <dbReference type="Pfam" id="PF26366"/>
    </source>
</evidence>
<proteinExistence type="predicted"/>
<evidence type="ECO:0000256" key="2">
    <source>
        <dbReference type="SAM" id="SignalP"/>
    </source>
</evidence>
<feature type="region of interest" description="Disordered" evidence="1">
    <location>
        <begin position="28"/>
        <end position="50"/>
    </location>
</feature>
<sequence length="334" mass="36158">MHVRALPLTATALTATAVLLLAACSGADSTDDTKNARPAPSDGSAGATGVVSRAEAHRIVDHYEKINNAANKTRNAKLLSTVEGGNLLERSSAAYEQFETLSAKEQKAYVKPFFYQERRFLIPARGEADWFMFIGRSTNSPGAGRSVHVFDRGRGGWRMTVSVAADTGFPQIATGAGGLVSPVAATARTGSHAPADIPDAYEDLWSTGGRKEGRILADNKVTREARDGYRDRNDGWDPRQARRFFLRSEPEHRDTYALQTAEGGALAVVPLAHQQVSRVLSGGLEITPDAEGKIYDPRPRPVVIDDFHGQALTHLPPAGKPRVLSARYEFVDSH</sequence>
<dbReference type="InterPro" id="IPR058407">
    <property type="entry name" value="DUF8094"/>
</dbReference>
<evidence type="ECO:0000313" key="4">
    <source>
        <dbReference type="EMBL" id="MFH8551697.1"/>
    </source>
</evidence>
<dbReference type="PROSITE" id="PS51257">
    <property type="entry name" value="PROKAR_LIPOPROTEIN"/>
    <property type="match status" value="1"/>
</dbReference>
<feature type="domain" description="DUF8094" evidence="3">
    <location>
        <begin position="47"/>
        <end position="330"/>
    </location>
</feature>
<dbReference type="Proteomes" id="UP001610818">
    <property type="component" value="Unassembled WGS sequence"/>
</dbReference>
<reference evidence="4 5" key="1">
    <citation type="submission" date="2024-10" db="EMBL/GenBank/DDBJ databases">
        <title>The Natural Products Discovery Center: Release of the First 8490 Sequenced Strains for Exploring Actinobacteria Biosynthetic Diversity.</title>
        <authorList>
            <person name="Kalkreuter E."/>
            <person name="Kautsar S.A."/>
            <person name="Yang D."/>
            <person name="Bader C.D."/>
            <person name="Teijaro C.N."/>
            <person name="Fluegel L."/>
            <person name="Davis C.M."/>
            <person name="Simpson J.R."/>
            <person name="Lauterbach L."/>
            <person name="Steele A.D."/>
            <person name="Gui C."/>
            <person name="Meng S."/>
            <person name="Li G."/>
            <person name="Viehrig K."/>
            <person name="Ye F."/>
            <person name="Su P."/>
            <person name="Kiefer A.F."/>
            <person name="Nichols A."/>
            <person name="Cepeda A.J."/>
            <person name="Yan W."/>
            <person name="Fan B."/>
            <person name="Jiang Y."/>
            <person name="Adhikari A."/>
            <person name="Zheng C.-J."/>
            <person name="Schuster L."/>
            <person name="Cowan T.M."/>
            <person name="Smanski M.J."/>
            <person name="Chevrette M.G."/>
            <person name="De Carvalho L.P.S."/>
            <person name="Shen B."/>
        </authorList>
    </citation>
    <scope>NUCLEOTIDE SEQUENCE [LARGE SCALE GENOMIC DNA]</scope>
    <source>
        <strain evidence="4 5">NPDC017990</strain>
    </source>
</reference>
<comment type="caution">
    <text evidence="4">The sequence shown here is derived from an EMBL/GenBank/DDBJ whole genome shotgun (WGS) entry which is preliminary data.</text>
</comment>
<accession>A0ABW7R355</accession>
<dbReference type="RefSeq" id="WP_397718745.1">
    <property type="nucleotide sequence ID" value="NZ_JBIRGN010000014.1"/>
</dbReference>
<organism evidence="4 5">
    <name type="scientific">Streptomyces longisporoflavus</name>
    <dbReference type="NCBI Taxonomy" id="28044"/>
    <lineage>
        <taxon>Bacteria</taxon>
        <taxon>Bacillati</taxon>
        <taxon>Actinomycetota</taxon>
        <taxon>Actinomycetes</taxon>
        <taxon>Kitasatosporales</taxon>
        <taxon>Streptomycetaceae</taxon>
        <taxon>Streptomyces</taxon>
    </lineage>
</organism>
<protein>
    <recommendedName>
        <fullName evidence="3">DUF8094 domain-containing protein</fullName>
    </recommendedName>
</protein>
<dbReference type="Pfam" id="PF26366">
    <property type="entry name" value="DUF8094"/>
    <property type="match status" value="1"/>
</dbReference>
<keyword evidence="2" id="KW-0732">Signal</keyword>
<feature type="chain" id="PRO_5045970260" description="DUF8094 domain-containing protein" evidence="2">
    <location>
        <begin position="28"/>
        <end position="334"/>
    </location>
</feature>
<dbReference type="EMBL" id="JBIRGQ010000014">
    <property type="protein sequence ID" value="MFH8551697.1"/>
    <property type="molecule type" value="Genomic_DNA"/>
</dbReference>
<gene>
    <name evidence="4" type="ORF">ACH4F9_42645</name>
</gene>
<feature type="signal peptide" evidence="2">
    <location>
        <begin position="1"/>
        <end position="27"/>
    </location>
</feature>
<evidence type="ECO:0000256" key="1">
    <source>
        <dbReference type="SAM" id="MobiDB-lite"/>
    </source>
</evidence>
<name>A0ABW7R355_9ACTN</name>
<keyword evidence="5" id="KW-1185">Reference proteome</keyword>
<evidence type="ECO:0000313" key="5">
    <source>
        <dbReference type="Proteomes" id="UP001610818"/>
    </source>
</evidence>